<dbReference type="AlphaFoldDB" id="A0A1Y0B0T8"/>
<organism evidence="2">
    <name type="scientific">Utricularia reniformis</name>
    <dbReference type="NCBI Taxonomy" id="192314"/>
    <lineage>
        <taxon>Eukaryota</taxon>
        <taxon>Viridiplantae</taxon>
        <taxon>Streptophyta</taxon>
        <taxon>Embryophyta</taxon>
        <taxon>Tracheophyta</taxon>
        <taxon>Spermatophyta</taxon>
        <taxon>Magnoliopsida</taxon>
        <taxon>eudicotyledons</taxon>
        <taxon>Gunneridae</taxon>
        <taxon>Pentapetalae</taxon>
        <taxon>asterids</taxon>
        <taxon>lamiids</taxon>
        <taxon>Lamiales</taxon>
        <taxon>Lentibulariaceae</taxon>
        <taxon>Utricularia</taxon>
    </lineage>
</organism>
<proteinExistence type="predicted"/>
<geneLocation type="mitochondrion" evidence="2"/>
<name>A0A1Y0B0T8_9LAMI</name>
<evidence type="ECO:0000256" key="1">
    <source>
        <dbReference type="SAM" id="MobiDB-lite"/>
    </source>
</evidence>
<keyword evidence="2" id="KW-0496">Mitochondrion</keyword>
<accession>A0A1Y0B0T8</accession>
<gene>
    <name evidence="2" type="ORF">AEK19_MT0754</name>
</gene>
<dbReference type="EMBL" id="KY774314">
    <property type="protein sequence ID" value="ART30997.1"/>
    <property type="molecule type" value="Genomic_DNA"/>
</dbReference>
<sequence length="91" mass="9782">MQKVTNPGILGCLSKCLDRSNSNSGKGAITLRSDCVACGKTHIAINHLPLPYPQKPSHRFPSNVFSKGLEREHSLVSSPTEAGINPIDSKQ</sequence>
<protein>
    <submittedName>
        <fullName evidence="2">Uncharacterized protein</fullName>
    </submittedName>
</protein>
<feature type="region of interest" description="Disordered" evidence="1">
    <location>
        <begin position="71"/>
        <end position="91"/>
    </location>
</feature>
<evidence type="ECO:0000313" key="2">
    <source>
        <dbReference type="EMBL" id="ART30997.1"/>
    </source>
</evidence>
<reference evidence="2" key="1">
    <citation type="submission" date="2017-03" db="EMBL/GenBank/DDBJ databases">
        <title>The mitochondrial genome of the carnivorous plant Utricularia reniformis (Lentibulariaceae): structure, comparative analysis and evolutionary landmarks.</title>
        <authorList>
            <person name="Silva S.R."/>
            <person name="Alvarenga D.O."/>
            <person name="Michael T.P."/>
            <person name="Miranda V.F.O."/>
            <person name="Varani A.M."/>
        </authorList>
    </citation>
    <scope>NUCLEOTIDE SEQUENCE</scope>
</reference>